<reference evidence="1 2" key="1">
    <citation type="submission" date="2013-03" db="EMBL/GenBank/DDBJ databases">
        <title>The Genome Sequence of Phialophora europaea CBS 101466.</title>
        <authorList>
            <consortium name="The Broad Institute Genomics Platform"/>
            <person name="Cuomo C."/>
            <person name="de Hoog S."/>
            <person name="Gorbushina A."/>
            <person name="Walker B."/>
            <person name="Young S.K."/>
            <person name="Zeng Q."/>
            <person name="Gargeya S."/>
            <person name="Fitzgerald M."/>
            <person name="Haas B."/>
            <person name="Abouelleil A."/>
            <person name="Allen A.W."/>
            <person name="Alvarado L."/>
            <person name="Arachchi H.M."/>
            <person name="Berlin A.M."/>
            <person name="Chapman S.B."/>
            <person name="Gainer-Dewar J."/>
            <person name="Goldberg J."/>
            <person name="Griggs A."/>
            <person name="Gujja S."/>
            <person name="Hansen M."/>
            <person name="Howarth C."/>
            <person name="Imamovic A."/>
            <person name="Ireland A."/>
            <person name="Larimer J."/>
            <person name="McCowan C."/>
            <person name="Murphy C."/>
            <person name="Pearson M."/>
            <person name="Poon T.W."/>
            <person name="Priest M."/>
            <person name="Roberts A."/>
            <person name="Saif S."/>
            <person name="Shea T."/>
            <person name="Sisk P."/>
            <person name="Sykes S."/>
            <person name="Wortman J."/>
            <person name="Nusbaum C."/>
            <person name="Birren B."/>
        </authorList>
    </citation>
    <scope>NUCLEOTIDE SEQUENCE [LARGE SCALE GENOMIC DNA]</scope>
    <source>
        <strain evidence="1 2">CBS 101466</strain>
    </source>
</reference>
<dbReference type="HOGENOM" id="CLU_1865046_0_0_1"/>
<dbReference type="Proteomes" id="UP000030752">
    <property type="component" value="Unassembled WGS sequence"/>
</dbReference>
<proteinExistence type="predicted"/>
<keyword evidence="2" id="KW-1185">Reference proteome</keyword>
<dbReference type="EMBL" id="KB822723">
    <property type="protein sequence ID" value="ETN37528.1"/>
    <property type="molecule type" value="Genomic_DNA"/>
</dbReference>
<protein>
    <submittedName>
        <fullName evidence="1">Uncharacterized protein</fullName>
    </submittedName>
</protein>
<name>W2RPB0_CYPE1</name>
<evidence type="ECO:0000313" key="2">
    <source>
        <dbReference type="Proteomes" id="UP000030752"/>
    </source>
</evidence>
<dbReference type="RefSeq" id="XP_008719697.1">
    <property type="nucleotide sequence ID" value="XM_008721475.1"/>
</dbReference>
<dbReference type="AlphaFoldDB" id="W2RPB0"/>
<gene>
    <name evidence="1" type="ORF">HMPREF1541_07150</name>
</gene>
<dbReference type="VEuPathDB" id="FungiDB:HMPREF1541_07150"/>
<dbReference type="InParanoid" id="W2RPB0"/>
<evidence type="ECO:0000313" key="1">
    <source>
        <dbReference type="EMBL" id="ETN37528.1"/>
    </source>
</evidence>
<accession>W2RPB0</accession>
<sequence>MVHLGKSKDKNISPPTAGEVEVLLGQAQEVYGLIKKAAASSKTGDRKRNNAELLVQLGKTAKGVVNFAVDQRRKHAAKKDLARRDIACTIPYSRTVRTQSAVPDIPTFQARFQFRGPFESIVVDAGPSPEEGVTSSI</sequence>
<organism evidence="1 2">
    <name type="scientific">Cyphellophora europaea (strain CBS 101466)</name>
    <name type="common">Phialophora europaea</name>
    <dbReference type="NCBI Taxonomy" id="1220924"/>
    <lineage>
        <taxon>Eukaryota</taxon>
        <taxon>Fungi</taxon>
        <taxon>Dikarya</taxon>
        <taxon>Ascomycota</taxon>
        <taxon>Pezizomycotina</taxon>
        <taxon>Eurotiomycetes</taxon>
        <taxon>Chaetothyriomycetidae</taxon>
        <taxon>Chaetothyriales</taxon>
        <taxon>Cyphellophoraceae</taxon>
        <taxon>Cyphellophora</taxon>
    </lineage>
</organism>
<dbReference type="GeneID" id="19974489"/>